<protein>
    <recommendedName>
        <fullName evidence="3">PRC-barrel domain containing protein</fullName>
    </recommendedName>
</protein>
<evidence type="ECO:0008006" key="3">
    <source>
        <dbReference type="Google" id="ProtNLM"/>
    </source>
</evidence>
<comment type="caution">
    <text evidence="1">The sequence shown here is derived from an EMBL/GenBank/DDBJ whole genome shotgun (WGS) entry which is preliminary data.</text>
</comment>
<dbReference type="Proteomes" id="UP001596333">
    <property type="component" value="Unassembled WGS sequence"/>
</dbReference>
<dbReference type="RefSeq" id="WP_379768162.1">
    <property type="nucleotide sequence ID" value="NZ_JBHSXI010000011.1"/>
</dbReference>
<name>A0ABD5UJC7_9EURY</name>
<accession>A0ABD5UJC7</accession>
<evidence type="ECO:0000313" key="2">
    <source>
        <dbReference type="Proteomes" id="UP001596333"/>
    </source>
</evidence>
<organism evidence="1 2">
    <name type="scientific">Halorubrum trueperi</name>
    <dbReference type="NCBI Taxonomy" id="2004704"/>
    <lineage>
        <taxon>Archaea</taxon>
        <taxon>Methanobacteriati</taxon>
        <taxon>Methanobacteriota</taxon>
        <taxon>Stenosarchaea group</taxon>
        <taxon>Halobacteria</taxon>
        <taxon>Halobacteriales</taxon>
        <taxon>Haloferacaceae</taxon>
        <taxon>Halorubrum</taxon>
    </lineage>
</organism>
<keyword evidence="2" id="KW-1185">Reference proteome</keyword>
<reference evidence="1 2" key="1">
    <citation type="journal article" date="2019" name="Int. J. Syst. Evol. Microbiol.">
        <title>The Global Catalogue of Microorganisms (GCM) 10K type strain sequencing project: providing services to taxonomists for standard genome sequencing and annotation.</title>
        <authorList>
            <consortium name="The Broad Institute Genomics Platform"/>
            <consortium name="The Broad Institute Genome Sequencing Center for Infectious Disease"/>
            <person name="Wu L."/>
            <person name="Ma J."/>
        </authorList>
    </citation>
    <scope>NUCLEOTIDE SEQUENCE [LARGE SCALE GENOMIC DNA]</scope>
    <source>
        <strain evidence="1 2">Y73</strain>
    </source>
</reference>
<dbReference type="AlphaFoldDB" id="A0ABD5UJC7"/>
<sequence length="77" mass="8535">MVRDFQDSDKGRSVLTADGTTIGHVQGVDGDMVHVTPETDLDTAIRQTLGWTAEDEEVYELPHSSVERIDDTGIYLE</sequence>
<proteinExistence type="predicted"/>
<evidence type="ECO:0000313" key="1">
    <source>
        <dbReference type="EMBL" id="MFC6889396.1"/>
    </source>
</evidence>
<gene>
    <name evidence="1" type="ORF">ACFQEY_10275</name>
</gene>
<dbReference type="EMBL" id="JBHSXI010000011">
    <property type="protein sequence ID" value="MFC6889396.1"/>
    <property type="molecule type" value="Genomic_DNA"/>
</dbReference>